<dbReference type="PANTHER" id="PTHR45277:SF1">
    <property type="entry name" value="EXPRESSED PROTEIN"/>
    <property type="match status" value="1"/>
</dbReference>
<feature type="domain" description="Methyltransferase type 11" evidence="2">
    <location>
        <begin position="120"/>
        <end position="225"/>
    </location>
</feature>
<dbReference type="InterPro" id="IPR013216">
    <property type="entry name" value="Methyltransf_11"/>
</dbReference>
<protein>
    <recommendedName>
        <fullName evidence="2">Methyltransferase type 11 domain-containing protein</fullName>
    </recommendedName>
</protein>
<dbReference type="EMBL" id="JBDFQZ010000009">
    <property type="protein sequence ID" value="KAK9688980.1"/>
    <property type="molecule type" value="Genomic_DNA"/>
</dbReference>
<keyword evidence="4" id="KW-1185">Reference proteome</keyword>
<dbReference type="CDD" id="cd02440">
    <property type="entry name" value="AdoMet_MTases"/>
    <property type="match status" value="1"/>
</dbReference>
<feature type="transmembrane region" description="Helical" evidence="1">
    <location>
        <begin position="79"/>
        <end position="98"/>
    </location>
</feature>
<evidence type="ECO:0000313" key="3">
    <source>
        <dbReference type="EMBL" id="KAK9688980.1"/>
    </source>
</evidence>
<sequence>MGKASRDWAQIYAIYGMDEWHTLLFLLIHALLFSLLAVLLLVNFELVTTMLSTFRLFALVLPAGSARFAAGLIGSATALTAVCLLFAAANFLYSAVPLRWEIAQRMLSVVTDWSNVKTALDVGCGRGILLNAVALQLKKQGSSGRVVGLDQKRSITMKTLRTATQEGVQEYVTCREGDVRRLPFRDDYFDVVVSGAAIRRAAPAREERETVVAEMVRVLKPGGVGVVWDLQHVPEYVRKLQELRMDEIRVSKRVTAYMVSSHIVSFRKPYCFQQNQHMVVGPPIVTYNYNAYAYAREVRLDWRCHNLC</sequence>
<evidence type="ECO:0000256" key="1">
    <source>
        <dbReference type="SAM" id="Phobius"/>
    </source>
</evidence>
<keyword evidence="1" id="KW-0472">Membrane</keyword>
<proteinExistence type="predicted"/>
<evidence type="ECO:0000259" key="2">
    <source>
        <dbReference type="Pfam" id="PF08241"/>
    </source>
</evidence>
<dbReference type="GO" id="GO:0008757">
    <property type="term" value="F:S-adenosylmethionine-dependent methyltransferase activity"/>
    <property type="evidence" value="ECO:0007669"/>
    <property type="project" value="InterPro"/>
</dbReference>
<organism evidence="3 4">
    <name type="scientific">Saponaria officinalis</name>
    <name type="common">Common soapwort</name>
    <name type="synonym">Lychnis saponaria</name>
    <dbReference type="NCBI Taxonomy" id="3572"/>
    <lineage>
        <taxon>Eukaryota</taxon>
        <taxon>Viridiplantae</taxon>
        <taxon>Streptophyta</taxon>
        <taxon>Embryophyta</taxon>
        <taxon>Tracheophyta</taxon>
        <taxon>Spermatophyta</taxon>
        <taxon>Magnoliopsida</taxon>
        <taxon>eudicotyledons</taxon>
        <taxon>Gunneridae</taxon>
        <taxon>Pentapetalae</taxon>
        <taxon>Caryophyllales</taxon>
        <taxon>Caryophyllaceae</taxon>
        <taxon>Caryophylleae</taxon>
        <taxon>Saponaria</taxon>
    </lineage>
</organism>
<dbReference type="Pfam" id="PF08241">
    <property type="entry name" value="Methyltransf_11"/>
    <property type="match status" value="1"/>
</dbReference>
<reference evidence="3 4" key="1">
    <citation type="submission" date="2024-03" db="EMBL/GenBank/DDBJ databases">
        <title>WGS assembly of Saponaria officinalis var. Norfolk2.</title>
        <authorList>
            <person name="Jenkins J."/>
            <person name="Shu S."/>
            <person name="Grimwood J."/>
            <person name="Barry K."/>
            <person name="Goodstein D."/>
            <person name="Schmutz J."/>
            <person name="Leebens-Mack J."/>
            <person name="Osbourn A."/>
        </authorList>
    </citation>
    <scope>NUCLEOTIDE SEQUENCE [LARGE SCALE GENOMIC DNA]</scope>
    <source>
        <strain evidence="4">cv. Norfolk2</strain>
        <strain evidence="3">JIC</strain>
        <tissue evidence="3">Leaf</tissue>
    </source>
</reference>
<keyword evidence="1" id="KW-1133">Transmembrane helix</keyword>
<name>A0AAW1IHS9_SAPOF</name>
<gene>
    <name evidence="3" type="ORF">RND81_09G026200</name>
</gene>
<dbReference type="PANTHER" id="PTHR45277">
    <property type="entry name" value="EXPRESSED PROTEIN"/>
    <property type="match status" value="1"/>
</dbReference>
<evidence type="ECO:0000313" key="4">
    <source>
        <dbReference type="Proteomes" id="UP001443914"/>
    </source>
</evidence>
<dbReference type="InterPro" id="IPR029063">
    <property type="entry name" value="SAM-dependent_MTases_sf"/>
</dbReference>
<dbReference type="EMBL" id="JBDFQZ010000009">
    <property type="protein sequence ID" value="KAK9688981.1"/>
    <property type="molecule type" value="Genomic_DNA"/>
</dbReference>
<dbReference type="SUPFAM" id="SSF53335">
    <property type="entry name" value="S-adenosyl-L-methionine-dependent methyltransferases"/>
    <property type="match status" value="1"/>
</dbReference>
<comment type="caution">
    <text evidence="3">The sequence shown here is derived from an EMBL/GenBank/DDBJ whole genome shotgun (WGS) entry which is preliminary data.</text>
</comment>
<keyword evidence="1" id="KW-0812">Transmembrane</keyword>
<feature type="transmembrane region" description="Helical" evidence="1">
    <location>
        <begin position="20"/>
        <end position="42"/>
    </location>
</feature>
<dbReference type="Proteomes" id="UP001443914">
    <property type="component" value="Unassembled WGS sequence"/>
</dbReference>
<dbReference type="Gene3D" id="3.40.50.150">
    <property type="entry name" value="Vaccinia Virus protein VP39"/>
    <property type="match status" value="1"/>
</dbReference>
<accession>A0AAW1IHS9</accession>
<dbReference type="AlphaFoldDB" id="A0AAW1IHS9"/>